<reference evidence="1 2" key="1">
    <citation type="journal article" date="2011" name="J. Bacteriol.">
        <title>Complete genome sequence of Metallosphaera cuprina, a metal sulfide-oxidizing archaeon from a hot spring.</title>
        <authorList>
            <person name="Liu L.J."/>
            <person name="You X.Y."/>
            <person name="Zheng H."/>
            <person name="Wang S."/>
            <person name="Jiang C.Y."/>
            <person name="Liu S.J."/>
        </authorList>
    </citation>
    <scope>NUCLEOTIDE SEQUENCE [LARGE SCALE GENOMIC DNA]</scope>
    <source>
        <strain evidence="1 2">Ar-4</strain>
    </source>
</reference>
<protein>
    <submittedName>
        <fullName evidence="1">Uncharacterized protein</fullName>
    </submittedName>
</protein>
<gene>
    <name evidence="1" type="ordered locus">Mcup_0939</name>
</gene>
<dbReference type="AlphaFoldDB" id="F4G2J6"/>
<keyword evidence="2" id="KW-1185">Reference proteome</keyword>
<dbReference type="EMBL" id="CP002656">
    <property type="protein sequence ID" value="AEB95044.1"/>
    <property type="molecule type" value="Genomic_DNA"/>
</dbReference>
<evidence type="ECO:0000313" key="2">
    <source>
        <dbReference type="Proteomes" id="UP000007812"/>
    </source>
</evidence>
<sequence>MMTGKTVNEIINNPGLLGNLAFKVCDKLKSDVITQRLDLMRF</sequence>
<dbReference type="PATRIC" id="fig|1006006.8.peg.936"/>
<proteinExistence type="predicted"/>
<evidence type="ECO:0000313" key="1">
    <source>
        <dbReference type="EMBL" id="AEB95044.1"/>
    </source>
</evidence>
<dbReference type="KEGG" id="mcn:Mcup_0939"/>
<name>F4G2J6_METCR</name>
<organism evidence="1 2">
    <name type="scientific">Metallosphaera cuprina (strain Ar-4)</name>
    <dbReference type="NCBI Taxonomy" id="1006006"/>
    <lineage>
        <taxon>Archaea</taxon>
        <taxon>Thermoproteota</taxon>
        <taxon>Thermoprotei</taxon>
        <taxon>Sulfolobales</taxon>
        <taxon>Sulfolobaceae</taxon>
        <taxon>Metallosphaera</taxon>
    </lineage>
</organism>
<dbReference type="Proteomes" id="UP000007812">
    <property type="component" value="Chromosome"/>
</dbReference>
<accession>F4G2J6</accession>
<dbReference type="HOGENOM" id="CLU_3245312_0_0_2"/>